<name>A0AAV6VKD6_9ARAC</name>
<dbReference type="Proteomes" id="UP000827092">
    <property type="component" value="Unassembled WGS sequence"/>
</dbReference>
<comment type="caution">
    <text evidence="1">The sequence shown here is derived from an EMBL/GenBank/DDBJ whole genome shotgun (WGS) entry which is preliminary data.</text>
</comment>
<evidence type="ECO:0000313" key="2">
    <source>
        <dbReference type="Proteomes" id="UP000827092"/>
    </source>
</evidence>
<sequence>MESSPSRSKLFPRKTQNAVSKWMWEGFLVNGKWCVVLHIYPRSKPLSVNRFDMAFHRLLWKRKVFIFVGGGESVY</sequence>
<gene>
    <name evidence="1" type="ORF">JTE90_011292</name>
</gene>
<evidence type="ECO:0000313" key="1">
    <source>
        <dbReference type="EMBL" id="KAG8197129.1"/>
    </source>
</evidence>
<proteinExistence type="predicted"/>
<keyword evidence="2" id="KW-1185">Reference proteome</keyword>
<dbReference type="AlphaFoldDB" id="A0AAV6VKD6"/>
<accession>A0AAV6VKD6</accession>
<reference evidence="1 2" key="1">
    <citation type="journal article" date="2022" name="Nat. Ecol. Evol.">
        <title>A masculinizing supergene underlies an exaggerated male reproductive morph in a spider.</title>
        <authorList>
            <person name="Hendrickx F."/>
            <person name="De Corte Z."/>
            <person name="Sonet G."/>
            <person name="Van Belleghem S.M."/>
            <person name="Kostlbacher S."/>
            <person name="Vangestel C."/>
        </authorList>
    </citation>
    <scope>NUCLEOTIDE SEQUENCE [LARGE SCALE GENOMIC DNA]</scope>
    <source>
        <strain evidence="1">W744_W776</strain>
    </source>
</reference>
<organism evidence="1 2">
    <name type="scientific">Oedothorax gibbosus</name>
    <dbReference type="NCBI Taxonomy" id="931172"/>
    <lineage>
        <taxon>Eukaryota</taxon>
        <taxon>Metazoa</taxon>
        <taxon>Ecdysozoa</taxon>
        <taxon>Arthropoda</taxon>
        <taxon>Chelicerata</taxon>
        <taxon>Arachnida</taxon>
        <taxon>Araneae</taxon>
        <taxon>Araneomorphae</taxon>
        <taxon>Entelegynae</taxon>
        <taxon>Araneoidea</taxon>
        <taxon>Linyphiidae</taxon>
        <taxon>Erigoninae</taxon>
        <taxon>Oedothorax</taxon>
    </lineage>
</organism>
<dbReference type="EMBL" id="JAFNEN010000058">
    <property type="protein sequence ID" value="KAG8197129.1"/>
    <property type="molecule type" value="Genomic_DNA"/>
</dbReference>
<protein>
    <submittedName>
        <fullName evidence="1">Uncharacterized protein</fullName>
    </submittedName>
</protein>